<protein>
    <recommendedName>
        <fullName evidence="1">AB hydrolase-1 domain-containing protein</fullName>
    </recommendedName>
</protein>
<dbReference type="Gene3D" id="3.40.50.1820">
    <property type="entry name" value="alpha/beta hydrolase"/>
    <property type="match status" value="1"/>
</dbReference>
<evidence type="ECO:0000313" key="3">
    <source>
        <dbReference type="Proteomes" id="UP000390335"/>
    </source>
</evidence>
<proteinExistence type="predicted"/>
<dbReference type="InterPro" id="IPR029058">
    <property type="entry name" value="AB_hydrolase_fold"/>
</dbReference>
<name>A0ABQ0ZD17_9HYPH</name>
<reference evidence="2 3" key="1">
    <citation type="journal article" date="2020" name="Genome Biol. Evol.">
        <title>Rhizobium dioscoreae sp. nov., a plant growth-promoting bacterium isolated from yam (Dioscorea species).</title>
        <authorList>
            <person name="Ouyabe M."/>
            <person name="Tanaka N."/>
            <person name="Shiwa Y."/>
            <person name="Fujita N."/>
            <person name="Kikuno H."/>
            <person name="Babil P."/>
            <person name="Shiwachi H."/>
        </authorList>
    </citation>
    <scope>NUCLEOTIDE SEQUENCE [LARGE SCALE GENOMIC DNA]</scope>
    <source>
        <strain evidence="2 3">S-93</strain>
    </source>
</reference>
<accession>A0ABQ0ZD17</accession>
<evidence type="ECO:0000259" key="1">
    <source>
        <dbReference type="Pfam" id="PF12697"/>
    </source>
</evidence>
<organism evidence="2 3">
    <name type="scientific">Rhizobium dioscoreae</name>
    <dbReference type="NCBI Taxonomy" id="2653122"/>
    <lineage>
        <taxon>Bacteria</taxon>
        <taxon>Pseudomonadati</taxon>
        <taxon>Pseudomonadota</taxon>
        <taxon>Alphaproteobacteria</taxon>
        <taxon>Hyphomicrobiales</taxon>
        <taxon>Rhizobiaceae</taxon>
        <taxon>Rhizobium/Agrobacterium group</taxon>
        <taxon>Rhizobium</taxon>
    </lineage>
</organism>
<keyword evidence="3" id="KW-1185">Reference proteome</keyword>
<dbReference type="SUPFAM" id="SSF53474">
    <property type="entry name" value="alpha/beta-Hydrolases"/>
    <property type="match status" value="1"/>
</dbReference>
<evidence type="ECO:0000313" key="2">
    <source>
        <dbReference type="EMBL" id="GES53192.1"/>
    </source>
</evidence>
<gene>
    <name evidence="2" type="ORF">RsS93_58060</name>
</gene>
<dbReference type="Pfam" id="PF12697">
    <property type="entry name" value="Abhydrolase_6"/>
    <property type="match status" value="1"/>
</dbReference>
<dbReference type="InterPro" id="IPR000073">
    <property type="entry name" value="AB_hydrolase_1"/>
</dbReference>
<dbReference type="EMBL" id="BLAJ01000015">
    <property type="protein sequence ID" value="GES53192.1"/>
    <property type="molecule type" value="Genomic_DNA"/>
</dbReference>
<sequence length="93" mass="9975">MGMVLIPGFMLDADLWRDVEPELAAYGPIIHADLSQDSSTAEMASRAIAVAMAEMVLVGFSMGGHMALEIVRQASERVIALILIATSEQGDRN</sequence>
<dbReference type="Proteomes" id="UP000390335">
    <property type="component" value="Unassembled WGS sequence"/>
</dbReference>
<feature type="domain" description="AB hydrolase-1" evidence="1">
    <location>
        <begin position="3"/>
        <end position="86"/>
    </location>
</feature>
<comment type="caution">
    <text evidence="2">The sequence shown here is derived from an EMBL/GenBank/DDBJ whole genome shotgun (WGS) entry which is preliminary data.</text>
</comment>